<feature type="transmembrane region" description="Helical" evidence="1">
    <location>
        <begin position="35"/>
        <end position="58"/>
    </location>
</feature>
<keyword evidence="1" id="KW-0812">Transmembrane</keyword>
<dbReference type="AlphaFoldDB" id="A0A2R6ATY2"/>
<comment type="caution">
    <text evidence="2">The sequence shown here is derived from an EMBL/GenBank/DDBJ whole genome shotgun (WGS) entry which is preliminary data.</text>
</comment>
<dbReference type="EMBL" id="NEXJ01000107">
    <property type="protein sequence ID" value="PSN89820.1"/>
    <property type="molecule type" value="Genomic_DNA"/>
</dbReference>
<dbReference type="Proteomes" id="UP000240490">
    <property type="component" value="Unassembled WGS sequence"/>
</dbReference>
<keyword evidence="1" id="KW-0472">Membrane</keyword>
<organism evidence="2 3">
    <name type="scientific">Candidatus Marsarchaeota G2 archaeon ECH_B_SAG-M15</name>
    <dbReference type="NCBI Taxonomy" id="1978162"/>
    <lineage>
        <taxon>Archaea</taxon>
        <taxon>Candidatus Marsarchaeota</taxon>
        <taxon>Candidatus Marsarchaeota group 2</taxon>
    </lineage>
</organism>
<evidence type="ECO:0000313" key="3">
    <source>
        <dbReference type="Proteomes" id="UP000240490"/>
    </source>
</evidence>
<gene>
    <name evidence="2" type="ORF">B9Q08_06155</name>
</gene>
<protein>
    <submittedName>
        <fullName evidence="2">Uncharacterized protein</fullName>
    </submittedName>
</protein>
<evidence type="ECO:0000256" key="1">
    <source>
        <dbReference type="SAM" id="Phobius"/>
    </source>
</evidence>
<keyword evidence="1" id="KW-1133">Transmembrane helix</keyword>
<accession>A0A2R6ATY2</accession>
<evidence type="ECO:0000313" key="2">
    <source>
        <dbReference type="EMBL" id="PSN89820.1"/>
    </source>
</evidence>
<feature type="transmembrane region" description="Helical" evidence="1">
    <location>
        <begin position="7"/>
        <end position="29"/>
    </location>
</feature>
<name>A0A2R6ATY2_9ARCH</name>
<proteinExistence type="predicted"/>
<reference evidence="2 3" key="1">
    <citation type="submission" date="2017-04" db="EMBL/GenBank/DDBJ databases">
        <title>Novel microbial lineages endemic to geothermal iron-oxide mats fill important gaps in the evolutionary history of Archaea.</title>
        <authorList>
            <person name="Jay Z.J."/>
            <person name="Beam J.P."/>
            <person name="Dlakic M."/>
            <person name="Rusch D.B."/>
            <person name="Kozubal M.A."/>
            <person name="Inskeep W.P."/>
        </authorList>
    </citation>
    <scope>NUCLEOTIDE SEQUENCE [LARGE SCALE GENOMIC DNA]</scope>
    <source>
        <strain evidence="2">ECH_B_SAG-M15</strain>
    </source>
</reference>
<sequence length="66" mass="7222">MVVKLPAFSFYAVTGLFLVLVSALVFPHFEKDVPGTYLSVATIILLAATYAVIVVGWLRHRSGRQA</sequence>